<proteinExistence type="predicted"/>
<gene>
    <name evidence="1" type="ORF">CY34DRAFT_802537</name>
</gene>
<dbReference type="InParanoid" id="A0A0D0BEK7"/>
<evidence type="ECO:0000313" key="1">
    <source>
        <dbReference type="EMBL" id="KIK44557.1"/>
    </source>
</evidence>
<dbReference type="EMBL" id="KN835188">
    <property type="protein sequence ID" value="KIK44557.1"/>
    <property type="molecule type" value="Genomic_DNA"/>
</dbReference>
<protein>
    <submittedName>
        <fullName evidence="1">Uncharacterized protein</fullName>
    </submittedName>
</protein>
<evidence type="ECO:0000313" key="2">
    <source>
        <dbReference type="Proteomes" id="UP000054485"/>
    </source>
</evidence>
<organism evidence="1 2">
    <name type="scientific">Suillus luteus UH-Slu-Lm8-n1</name>
    <dbReference type="NCBI Taxonomy" id="930992"/>
    <lineage>
        <taxon>Eukaryota</taxon>
        <taxon>Fungi</taxon>
        <taxon>Dikarya</taxon>
        <taxon>Basidiomycota</taxon>
        <taxon>Agaricomycotina</taxon>
        <taxon>Agaricomycetes</taxon>
        <taxon>Agaricomycetidae</taxon>
        <taxon>Boletales</taxon>
        <taxon>Suillineae</taxon>
        <taxon>Suillaceae</taxon>
        <taxon>Suillus</taxon>
    </lineage>
</organism>
<sequence length="78" mass="8779">MITSLRRERSLAGRRSDGRAFLGFSRILTWAVAYSMQLHRTGSLARKVMCVCHILGFYVPSFIARASSESSLRVPRSC</sequence>
<dbReference type="HOGENOM" id="CLU_2623663_0_0_1"/>
<dbReference type="AlphaFoldDB" id="A0A0D0BEK7"/>
<keyword evidence="2" id="KW-1185">Reference proteome</keyword>
<reference evidence="1 2" key="1">
    <citation type="submission" date="2014-04" db="EMBL/GenBank/DDBJ databases">
        <authorList>
            <consortium name="DOE Joint Genome Institute"/>
            <person name="Kuo A."/>
            <person name="Ruytinx J."/>
            <person name="Rineau F."/>
            <person name="Colpaert J."/>
            <person name="Kohler A."/>
            <person name="Nagy L.G."/>
            <person name="Floudas D."/>
            <person name="Copeland A."/>
            <person name="Barry K.W."/>
            <person name="Cichocki N."/>
            <person name="Veneault-Fourrey C."/>
            <person name="LaButti K."/>
            <person name="Lindquist E.A."/>
            <person name="Lipzen A."/>
            <person name="Lundell T."/>
            <person name="Morin E."/>
            <person name="Murat C."/>
            <person name="Sun H."/>
            <person name="Tunlid A."/>
            <person name="Henrissat B."/>
            <person name="Grigoriev I.V."/>
            <person name="Hibbett D.S."/>
            <person name="Martin F."/>
            <person name="Nordberg H.P."/>
            <person name="Cantor M.N."/>
            <person name="Hua S.X."/>
        </authorList>
    </citation>
    <scope>NUCLEOTIDE SEQUENCE [LARGE SCALE GENOMIC DNA]</scope>
    <source>
        <strain evidence="1 2">UH-Slu-Lm8-n1</strain>
    </source>
</reference>
<accession>A0A0D0BEK7</accession>
<dbReference type="Proteomes" id="UP000054485">
    <property type="component" value="Unassembled WGS sequence"/>
</dbReference>
<reference evidence="2" key="2">
    <citation type="submission" date="2015-01" db="EMBL/GenBank/DDBJ databases">
        <title>Evolutionary Origins and Diversification of the Mycorrhizal Mutualists.</title>
        <authorList>
            <consortium name="DOE Joint Genome Institute"/>
            <consortium name="Mycorrhizal Genomics Consortium"/>
            <person name="Kohler A."/>
            <person name="Kuo A."/>
            <person name="Nagy L.G."/>
            <person name="Floudas D."/>
            <person name="Copeland A."/>
            <person name="Barry K.W."/>
            <person name="Cichocki N."/>
            <person name="Veneault-Fourrey C."/>
            <person name="LaButti K."/>
            <person name="Lindquist E.A."/>
            <person name="Lipzen A."/>
            <person name="Lundell T."/>
            <person name="Morin E."/>
            <person name="Murat C."/>
            <person name="Riley R."/>
            <person name="Ohm R."/>
            <person name="Sun H."/>
            <person name="Tunlid A."/>
            <person name="Henrissat B."/>
            <person name="Grigoriev I.V."/>
            <person name="Hibbett D.S."/>
            <person name="Martin F."/>
        </authorList>
    </citation>
    <scope>NUCLEOTIDE SEQUENCE [LARGE SCALE GENOMIC DNA]</scope>
    <source>
        <strain evidence="2">UH-Slu-Lm8-n1</strain>
    </source>
</reference>
<name>A0A0D0BEK7_9AGAM</name>